<organism evidence="1">
    <name type="scientific">uncultured Caudovirales phage</name>
    <dbReference type="NCBI Taxonomy" id="2100421"/>
    <lineage>
        <taxon>Viruses</taxon>
        <taxon>Duplodnaviria</taxon>
        <taxon>Heunggongvirae</taxon>
        <taxon>Uroviricota</taxon>
        <taxon>Caudoviricetes</taxon>
        <taxon>Peduoviridae</taxon>
        <taxon>Maltschvirus</taxon>
        <taxon>Maltschvirus maltsch</taxon>
    </lineage>
</organism>
<accession>A0A6J5RU27</accession>
<proteinExistence type="predicted"/>
<reference evidence="1" key="1">
    <citation type="submission" date="2020-05" db="EMBL/GenBank/DDBJ databases">
        <authorList>
            <person name="Chiriac C."/>
            <person name="Salcher M."/>
            <person name="Ghai R."/>
            <person name="Kavagutti S V."/>
        </authorList>
    </citation>
    <scope>NUCLEOTIDE SEQUENCE</scope>
</reference>
<evidence type="ECO:0000313" key="1">
    <source>
        <dbReference type="EMBL" id="CAB4197061.1"/>
    </source>
</evidence>
<dbReference type="EMBL" id="LR797252">
    <property type="protein sequence ID" value="CAB4197061.1"/>
    <property type="molecule type" value="Genomic_DNA"/>
</dbReference>
<gene>
    <name evidence="1" type="ORF">UFOVP1290_581</name>
</gene>
<sequence length="282" mass="33450">MGAHVRRIHNISPKEYKAKYGDIICSNSSNIYVKSNSVSGDWINRAKQNGEDLTEYKLKMGSAVRNSILSNDNDRERRAEVMAKVNQTEFMKRKASDTAKKTSARKDIQKKRSLQLKKWRDENPEEFYDKCISKMVGYFHSKPELKLFHFMKSFENFNFKLNRFIKSDTFTTITKKRQIDIGDDDNGIFVEFDGIFHFLPKFGEEVLKQKQKKDQEIDEYIQNQKMILIRVSYDQYQTKIHQMDKIKFDASCFRQECLDEIINILNYKKPGVYRIGNKYDKY</sequence>
<name>A0A6J5RU27_9CAUD</name>
<protein>
    <submittedName>
        <fullName evidence="1">Uncharacterized protein</fullName>
    </submittedName>
</protein>